<feature type="region of interest" description="Disordered" evidence="8">
    <location>
        <begin position="191"/>
        <end position="350"/>
    </location>
</feature>
<reference evidence="10 11" key="1">
    <citation type="journal article" date="2018" name="G3 (Bethesda)">
        <title>Phylogenetic and Phylogenomic Definition of Rhizopus Species.</title>
        <authorList>
            <person name="Gryganskyi A.P."/>
            <person name="Golan J."/>
            <person name="Dolatabadi S."/>
            <person name="Mondo S."/>
            <person name="Robb S."/>
            <person name="Idnurm A."/>
            <person name="Muszewska A."/>
            <person name="Steczkiewicz K."/>
            <person name="Masonjones S."/>
            <person name="Liao H.L."/>
            <person name="Gajdeczka M.T."/>
            <person name="Anike F."/>
            <person name="Vuek A."/>
            <person name="Anishchenko I.M."/>
            <person name="Voigt K."/>
            <person name="de Hoog G.S."/>
            <person name="Smith M.E."/>
            <person name="Heitman J."/>
            <person name="Vilgalys R."/>
            <person name="Stajich J.E."/>
        </authorList>
    </citation>
    <scope>NUCLEOTIDE SEQUENCE [LARGE SCALE GENOMIC DNA]</scope>
    <source>
        <strain evidence="10 11">CBS 357.93</strain>
    </source>
</reference>
<dbReference type="PROSITE" id="PS50157">
    <property type="entry name" value="ZINC_FINGER_C2H2_2"/>
    <property type="match status" value="3"/>
</dbReference>
<evidence type="ECO:0000256" key="7">
    <source>
        <dbReference type="PROSITE-ProRule" id="PRU00042"/>
    </source>
</evidence>
<feature type="compositionally biased region" description="Low complexity" evidence="8">
    <location>
        <begin position="326"/>
        <end position="338"/>
    </location>
</feature>
<dbReference type="FunFam" id="3.30.160.60:FF:001498">
    <property type="entry name" value="Zinc finger protein 404"/>
    <property type="match status" value="1"/>
</dbReference>
<dbReference type="EMBL" id="PJQL01001006">
    <property type="protein sequence ID" value="RCH91198.1"/>
    <property type="molecule type" value="Genomic_DNA"/>
</dbReference>
<keyword evidence="6" id="KW-0539">Nucleus</keyword>
<feature type="compositionally biased region" description="Low complexity" evidence="8">
    <location>
        <begin position="208"/>
        <end position="217"/>
    </location>
</feature>
<evidence type="ECO:0000256" key="6">
    <source>
        <dbReference type="ARBA" id="ARBA00023242"/>
    </source>
</evidence>
<feature type="compositionally biased region" description="Pro residues" evidence="8">
    <location>
        <begin position="339"/>
        <end position="348"/>
    </location>
</feature>
<dbReference type="STRING" id="86630.A0A367JMQ5"/>
<keyword evidence="4 7" id="KW-0863">Zinc-finger</keyword>
<feature type="compositionally biased region" description="Low complexity" evidence="8">
    <location>
        <begin position="25"/>
        <end position="43"/>
    </location>
</feature>
<evidence type="ECO:0000256" key="4">
    <source>
        <dbReference type="ARBA" id="ARBA00022771"/>
    </source>
</evidence>
<keyword evidence="2" id="KW-0479">Metal-binding</keyword>
<dbReference type="Proteomes" id="UP000252139">
    <property type="component" value="Unassembled WGS sequence"/>
</dbReference>
<feature type="compositionally biased region" description="Polar residues" evidence="8">
    <location>
        <begin position="44"/>
        <end position="53"/>
    </location>
</feature>
<sequence length="410" mass="46133">MTVTVVKEESELTIKEYVPSNVYDITTNNTPSPPTITTSNDTSYNDSILSSNNNKDEEMITTTATTTTTTTTTHDNTAESKPYSCPECHQTFSRPHNLKSHLTTHSAERPYRCDVCNHHFRRHHDLKRHQKLHTGERPYVCKNCFRSFARLDALNRHCRAEGGSACALVMQQQMKQQEQEMARIQYEAYQHENKKRRSEHHDPVVDKTTTMTITPPTDISPPLPPSNGSSQSPPNRPVIPQLQIPHPASHLFPKDPNHNYTTIPPNTTKSPSAHQLLPSPNVILPNNLTPPVYTSQKGLPITPSSPPASSQHLQHPNNTNTNNGKSPLYSTSPWSSPYSPRPTLPPLPQNHDIERLLKENEELKKDIDQLRAMAQKEATCLKSKIHDLQVENKVLRSLIHGPTPTLSDKS</sequence>
<comment type="caution">
    <text evidence="10">The sequence shown here is derived from an EMBL/GenBank/DDBJ whole genome shotgun (WGS) entry which is preliminary data.</text>
</comment>
<evidence type="ECO:0000256" key="8">
    <source>
        <dbReference type="SAM" id="MobiDB-lite"/>
    </source>
</evidence>
<dbReference type="FunFam" id="3.30.160.60:FF:000100">
    <property type="entry name" value="Zinc finger 45-like"/>
    <property type="match status" value="1"/>
</dbReference>
<dbReference type="Pfam" id="PF00096">
    <property type="entry name" value="zf-C2H2"/>
    <property type="match status" value="1"/>
</dbReference>
<dbReference type="InterPro" id="IPR036236">
    <property type="entry name" value="Znf_C2H2_sf"/>
</dbReference>
<evidence type="ECO:0000256" key="2">
    <source>
        <dbReference type="ARBA" id="ARBA00022723"/>
    </source>
</evidence>
<dbReference type="PANTHER" id="PTHR24379:SF127">
    <property type="entry name" value="BLOODY FINGERS-RELATED"/>
    <property type="match status" value="1"/>
</dbReference>
<name>A0A367JMQ5_RHIAZ</name>
<evidence type="ECO:0000256" key="1">
    <source>
        <dbReference type="ARBA" id="ARBA00004123"/>
    </source>
</evidence>
<proteinExistence type="predicted"/>
<dbReference type="InterPro" id="IPR013087">
    <property type="entry name" value="Znf_C2H2_type"/>
</dbReference>
<dbReference type="Gene3D" id="3.30.160.60">
    <property type="entry name" value="Classic Zinc Finger"/>
    <property type="match status" value="3"/>
</dbReference>
<feature type="compositionally biased region" description="Polar residues" evidence="8">
    <location>
        <begin position="307"/>
        <end position="325"/>
    </location>
</feature>
<dbReference type="GO" id="GO:0000981">
    <property type="term" value="F:DNA-binding transcription factor activity, RNA polymerase II-specific"/>
    <property type="evidence" value="ECO:0007669"/>
    <property type="project" value="TreeGrafter"/>
</dbReference>
<evidence type="ECO:0000313" key="10">
    <source>
        <dbReference type="EMBL" id="RCH91198.1"/>
    </source>
</evidence>
<dbReference type="GO" id="GO:0008270">
    <property type="term" value="F:zinc ion binding"/>
    <property type="evidence" value="ECO:0007669"/>
    <property type="project" value="UniProtKB-KW"/>
</dbReference>
<dbReference type="Gene3D" id="1.20.5.1700">
    <property type="match status" value="1"/>
</dbReference>
<dbReference type="OrthoDB" id="8922241at2759"/>
<dbReference type="AlphaFoldDB" id="A0A367JMQ5"/>
<dbReference type="SMART" id="SM00355">
    <property type="entry name" value="ZnF_C2H2"/>
    <property type="match status" value="3"/>
</dbReference>
<dbReference type="GO" id="GO:0000977">
    <property type="term" value="F:RNA polymerase II transcription regulatory region sequence-specific DNA binding"/>
    <property type="evidence" value="ECO:0007669"/>
    <property type="project" value="TreeGrafter"/>
</dbReference>
<comment type="subcellular location">
    <subcellularLocation>
        <location evidence="1">Nucleus</location>
    </subcellularLocation>
</comment>
<feature type="domain" description="C2H2-type" evidence="9">
    <location>
        <begin position="111"/>
        <end position="138"/>
    </location>
</feature>
<evidence type="ECO:0000313" key="11">
    <source>
        <dbReference type="Proteomes" id="UP000252139"/>
    </source>
</evidence>
<dbReference type="PANTHER" id="PTHR24379">
    <property type="entry name" value="KRAB AND ZINC FINGER DOMAIN-CONTAINING"/>
    <property type="match status" value="1"/>
</dbReference>
<evidence type="ECO:0000259" key="9">
    <source>
        <dbReference type="PROSITE" id="PS50157"/>
    </source>
</evidence>
<keyword evidence="11" id="KW-1185">Reference proteome</keyword>
<dbReference type="GO" id="GO:0005634">
    <property type="term" value="C:nucleus"/>
    <property type="evidence" value="ECO:0007669"/>
    <property type="project" value="UniProtKB-SubCell"/>
</dbReference>
<dbReference type="SUPFAM" id="SSF57667">
    <property type="entry name" value="beta-beta-alpha zinc fingers"/>
    <property type="match status" value="2"/>
</dbReference>
<gene>
    <name evidence="10" type="ORF">CU097_012578</name>
</gene>
<evidence type="ECO:0000256" key="5">
    <source>
        <dbReference type="ARBA" id="ARBA00022833"/>
    </source>
</evidence>
<feature type="compositionally biased region" description="Polar residues" evidence="8">
    <location>
        <begin position="258"/>
        <end position="273"/>
    </location>
</feature>
<keyword evidence="5" id="KW-0862">Zinc</keyword>
<feature type="domain" description="C2H2-type" evidence="9">
    <location>
        <begin position="83"/>
        <end position="110"/>
    </location>
</feature>
<keyword evidence="3" id="KW-0677">Repeat</keyword>
<feature type="region of interest" description="Disordered" evidence="8">
    <location>
        <begin position="25"/>
        <end position="59"/>
    </location>
</feature>
<accession>A0A367JMQ5</accession>
<dbReference type="PROSITE" id="PS00028">
    <property type="entry name" value="ZINC_FINGER_C2H2_1"/>
    <property type="match status" value="2"/>
</dbReference>
<feature type="domain" description="C2H2-type" evidence="9">
    <location>
        <begin position="139"/>
        <end position="166"/>
    </location>
</feature>
<evidence type="ECO:0000256" key="3">
    <source>
        <dbReference type="ARBA" id="ARBA00022737"/>
    </source>
</evidence>
<feature type="compositionally biased region" description="Polar residues" evidence="8">
    <location>
        <begin position="284"/>
        <end position="297"/>
    </location>
</feature>
<protein>
    <recommendedName>
        <fullName evidence="9">C2H2-type domain-containing protein</fullName>
    </recommendedName>
</protein>
<organism evidence="10 11">
    <name type="scientific">Rhizopus azygosporus</name>
    <name type="common">Rhizopus microsporus var. azygosporus</name>
    <dbReference type="NCBI Taxonomy" id="86630"/>
    <lineage>
        <taxon>Eukaryota</taxon>
        <taxon>Fungi</taxon>
        <taxon>Fungi incertae sedis</taxon>
        <taxon>Mucoromycota</taxon>
        <taxon>Mucoromycotina</taxon>
        <taxon>Mucoromycetes</taxon>
        <taxon>Mucorales</taxon>
        <taxon>Mucorineae</taxon>
        <taxon>Rhizopodaceae</taxon>
        <taxon>Rhizopus</taxon>
    </lineage>
</organism>
<dbReference type="FunFam" id="3.30.160.60:FF:000446">
    <property type="entry name" value="Zinc finger protein"/>
    <property type="match status" value="1"/>
</dbReference>